<keyword evidence="1 3" id="KW-0808">Transferase</keyword>
<protein>
    <submittedName>
        <fullName evidence="3">GNAT family N-acetyltransferase</fullName>
    </submittedName>
</protein>
<dbReference type="EMBL" id="QVID01000003">
    <property type="protein sequence ID" value="RFN57595.1"/>
    <property type="molecule type" value="Genomic_DNA"/>
</dbReference>
<name>A0A3E1Q634_9FLAO</name>
<dbReference type="PANTHER" id="PTHR13947">
    <property type="entry name" value="GNAT FAMILY N-ACETYLTRANSFERASE"/>
    <property type="match status" value="1"/>
</dbReference>
<feature type="domain" description="N-acetyltransferase" evidence="2">
    <location>
        <begin position="1"/>
        <end position="151"/>
    </location>
</feature>
<sequence length="151" mass="17916">MKITSYEPQYDQDFYELNVEWLETYFYVEDFDREVLSNPKKYILNPGGHIFFAVENKTVLGTVALIKKEEGAFELTKMAVSPNQRGKKIGQKLMQYCIDFAKENKFEKLFLYSNTKLENAIYIYRKFGFIEVEQEPDVPYERSNIKMVFPL</sequence>
<dbReference type="PANTHER" id="PTHR13947:SF37">
    <property type="entry name" value="LD18367P"/>
    <property type="match status" value="1"/>
</dbReference>
<reference evidence="3 4" key="1">
    <citation type="journal article" date="2007" name="Int. J. Syst. Evol. Microbiol.">
        <title>Marixanthomonas ophiurae gen. nov., sp. nov., a marine bacterium of the family Flavobacteriaceae isolated from a deep-sea brittle star.</title>
        <authorList>
            <person name="Romanenko L.A."/>
            <person name="Uchino M."/>
            <person name="Frolova G.M."/>
            <person name="Mikhailov V.V."/>
        </authorList>
    </citation>
    <scope>NUCLEOTIDE SEQUENCE [LARGE SCALE GENOMIC DNA]</scope>
    <source>
        <strain evidence="3 4">KMM 3046</strain>
    </source>
</reference>
<organism evidence="3 4">
    <name type="scientific">Marixanthomonas ophiurae</name>
    <dbReference type="NCBI Taxonomy" id="387659"/>
    <lineage>
        <taxon>Bacteria</taxon>
        <taxon>Pseudomonadati</taxon>
        <taxon>Bacteroidota</taxon>
        <taxon>Flavobacteriia</taxon>
        <taxon>Flavobacteriales</taxon>
        <taxon>Flavobacteriaceae</taxon>
        <taxon>Marixanthomonas</taxon>
    </lineage>
</organism>
<dbReference type="RefSeq" id="WP_117160479.1">
    <property type="nucleotide sequence ID" value="NZ_QVID01000003.1"/>
</dbReference>
<evidence type="ECO:0000256" key="1">
    <source>
        <dbReference type="ARBA" id="ARBA00022679"/>
    </source>
</evidence>
<evidence type="ECO:0000313" key="4">
    <source>
        <dbReference type="Proteomes" id="UP000261082"/>
    </source>
</evidence>
<dbReference type="OrthoDB" id="1431064at2"/>
<comment type="caution">
    <text evidence="3">The sequence shown here is derived from an EMBL/GenBank/DDBJ whole genome shotgun (WGS) entry which is preliminary data.</text>
</comment>
<dbReference type="PROSITE" id="PS51186">
    <property type="entry name" value="GNAT"/>
    <property type="match status" value="1"/>
</dbReference>
<evidence type="ECO:0000259" key="2">
    <source>
        <dbReference type="PROSITE" id="PS51186"/>
    </source>
</evidence>
<dbReference type="GO" id="GO:0008080">
    <property type="term" value="F:N-acetyltransferase activity"/>
    <property type="evidence" value="ECO:0007669"/>
    <property type="project" value="InterPro"/>
</dbReference>
<dbReference type="InterPro" id="IPR016181">
    <property type="entry name" value="Acyl_CoA_acyltransferase"/>
</dbReference>
<dbReference type="Gene3D" id="3.40.630.30">
    <property type="match status" value="1"/>
</dbReference>
<evidence type="ECO:0000313" key="3">
    <source>
        <dbReference type="EMBL" id="RFN57595.1"/>
    </source>
</evidence>
<dbReference type="Pfam" id="PF00583">
    <property type="entry name" value="Acetyltransf_1"/>
    <property type="match status" value="1"/>
</dbReference>
<proteinExistence type="predicted"/>
<dbReference type="CDD" id="cd04301">
    <property type="entry name" value="NAT_SF"/>
    <property type="match status" value="1"/>
</dbReference>
<dbReference type="InterPro" id="IPR050769">
    <property type="entry name" value="NAT_camello-type"/>
</dbReference>
<dbReference type="InterPro" id="IPR000182">
    <property type="entry name" value="GNAT_dom"/>
</dbReference>
<dbReference type="AlphaFoldDB" id="A0A3E1Q634"/>
<dbReference type="Proteomes" id="UP000261082">
    <property type="component" value="Unassembled WGS sequence"/>
</dbReference>
<dbReference type="SUPFAM" id="SSF55729">
    <property type="entry name" value="Acyl-CoA N-acyltransferases (Nat)"/>
    <property type="match status" value="1"/>
</dbReference>
<accession>A0A3E1Q634</accession>
<keyword evidence="4" id="KW-1185">Reference proteome</keyword>
<gene>
    <name evidence="3" type="ORF">DZ858_14855</name>
</gene>